<keyword evidence="3 6" id="KW-0799">Topoisomerase</keyword>
<evidence type="ECO:0000256" key="5">
    <source>
        <dbReference type="ARBA" id="ARBA00023235"/>
    </source>
</evidence>
<dbReference type="PANTHER" id="PTHR43493:SF5">
    <property type="entry name" value="DNA GYRASE SUBUNIT A, CHLOROPLASTIC_MITOCHONDRIAL"/>
    <property type="match status" value="1"/>
</dbReference>
<evidence type="ECO:0000256" key="2">
    <source>
        <dbReference type="ARBA" id="ARBA00008263"/>
    </source>
</evidence>
<evidence type="ECO:0000313" key="9">
    <source>
        <dbReference type="EMBL" id="GAB1251436.1"/>
    </source>
</evidence>
<dbReference type="NCBIfam" id="NF009397">
    <property type="entry name" value="PRK12758.1"/>
    <property type="match status" value="1"/>
</dbReference>
<dbReference type="Gene3D" id="1.10.268.10">
    <property type="entry name" value="Topoisomerase, domain 3"/>
    <property type="match status" value="1"/>
</dbReference>
<evidence type="ECO:0000256" key="4">
    <source>
        <dbReference type="ARBA" id="ARBA00023125"/>
    </source>
</evidence>
<feature type="compositionally biased region" description="Polar residues" evidence="7">
    <location>
        <begin position="14"/>
        <end position="29"/>
    </location>
</feature>
<dbReference type="Gene3D" id="3.30.1360.40">
    <property type="match status" value="1"/>
</dbReference>
<dbReference type="Pfam" id="PF00521">
    <property type="entry name" value="DNA_topoisoIV"/>
    <property type="match status" value="1"/>
</dbReference>
<dbReference type="Gene3D" id="3.90.199.10">
    <property type="entry name" value="Topoisomerase II, domain 5"/>
    <property type="match status" value="1"/>
</dbReference>
<feature type="active site" description="O-(5'-phospho-DNA)-tyrosine intermediate" evidence="6">
    <location>
        <position position="178"/>
    </location>
</feature>
<keyword evidence="5 6" id="KW-0413">Isomerase</keyword>
<dbReference type="SUPFAM" id="SSF56719">
    <property type="entry name" value="Type II DNA topoisomerase"/>
    <property type="match status" value="1"/>
</dbReference>
<proteinExistence type="inferred from homology"/>
<dbReference type="RefSeq" id="WP_411915247.1">
    <property type="nucleotide sequence ID" value="NZ_BAAFSF010000001.1"/>
</dbReference>
<dbReference type="InterPro" id="IPR013760">
    <property type="entry name" value="Topo_IIA-like_dom_sf"/>
</dbReference>
<dbReference type="EMBL" id="BAAFSF010000001">
    <property type="protein sequence ID" value="GAB1251436.1"/>
    <property type="molecule type" value="Genomic_DNA"/>
</dbReference>
<dbReference type="InterPro" id="IPR013757">
    <property type="entry name" value="Topo_IIA_A_a_sf"/>
</dbReference>
<dbReference type="SMART" id="SM00434">
    <property type="entry name" value="TOP4c"/>
    <property type="match status" value="1"/>
</dbReference>
<evidence type="ECO:0000256" key="6">
    <source>
        <dbReference type="PROSITE-ProRule" id="PRU01384"/>
    </source>
</evidence>
<evidence type="ECO:0000256" key="1">
    <source>
        <dbReference type="ARBA" id="ARBA00000185"/>
    </source>
</evidence>
<dbReference type="InterPro" id="IPR002205">
    <property type="entry name" value="Topo_IIA_dom_A"/>
</dbReference>
<accession>A0ABQ0E154</accession>
<feature type="compositionally biased region" description="Acidic residues" evidence="7">
    <location>
        <begin position="45"/>
        <end position="57"/>
    </location>
</feature>
<evidence type="ECO:0000313" key="10">
    <source>
        <dbReference type="Proteomes" id="UP001628220"/>
    </source>
</evidence>
<feature type="domain" description="Topo IIA-type catalytic" evidence="8">
    <location>
        <begin position="97"/>
        <end position="343"/>
    </location>
</feature>
<dbReference type="Proteomes" id="UP001628220">
    <property type="component" value="Unassembled WGS sequence"/>
</dbReference>
<name>A0ABQ0E154_9PORP</name>
<evidence type="ECO:0000256" key="7">
    <source>
        <dbReference type="SAM" id="MobiDB-lite"/>
    </source>
</evidence>
<keyword evidence="10" id="KW-1185">Reference proteome</keyword>
<comment type="catalytic activity">
    <reaction evidence="1 6">
        <text>ATP-dependent breakage, passage and rejoining of double-stranded DNA.</text>
        <dbReference type="EC" id="5.6.2.2"/>
    </reaction>
</comment>
<feature type="region of interest" description="Disordered" evidence="7">
    <location>
        <begin position="1"/>
        <end position="71"/>
    </location>
</feature>
<gene>
    <name evidence="9" type="ORF">Tsumi_05400</name>
</gene>
<reference evidence="9 10" key="1">
    <citation type="journal article" date="2025" name="Int. J. Syst. Evol. Microbiol.">
        <title>Desulfovibrio falkowii sp. nov., Porphyromonas miyakawae sp. nov., Mediterraneibacter flintii sp. nov. and Owariibacterium komagatae gen. nov., sp. nov., isolated from human faeces.</title>
        <authorList>
            <person name="Hamaguchi T."/>
            <person name="Ohara M."/>
            <person name="Hisatomi A."/>
            <person name="Sekiguchi K."/>
            <person name="Takeda J.I."/>
            <person name="Ueyama J."/>
            <person name="Ito M."/>
            <person name="Nishiwaki H."/>
            <person name="Ogi T."/>
            <person name="Hirayama M."/>
            <person name="Ohkuma M."/>
            <person name="Sakamoto M."/>
            <person name="Ohno K."/>
        </authorList>
    </citation>
    <scope>NUCLEOTIDE SEQUENCE [LARGE SCALE GENOMIC DNA]</scope>
    <source>
        <strain evidence="9 10">13CB11C</strain>
    </source>
</reference>
<dbReference type="InterPro" id="IPR050220">
    <property type="entry name" value="Type_II_DNA_Topoisomerases"/>
</dbReference>
<feature type="compositionally biased region" description="Basic and acidic residues" evidence="7">
    <location>
        <begin position="30"/>
        <end position="41"/>
    </location>
</feature>
<dbReference type="PANTHER" id="PTHR43493">
    <property type="entry name" value="DNA GYRASE/TOPOISOMERASE SUBUNIT A"/>
    <property type="match status" value="1"/>
</dbReference>
<organism evidence="9 10">
    <name type="scientific">Porphyromonas miyakawae</name>
    <dbReference type="NCBI Taxonomy" id="3137470"/>
    <lineage>
        <taxon>Bacteria</taxon>
        <taxon>Pseudomonadati</taxon>
        <taxon>Bacteroidota</taxon>
        <taxon>Bacteroidia</taxon>
        <taxon>Bacteroidales</taxon>
        <taxon>Porphyromonadaceae</taxon>
        <taxon>Porphyromonas</taxon>
    </lineage>
</organism>
<dbReference type="InterPro" id="IPR013758">
    <property type="entry name" value="Topo_IIA_A/C_ab"/>
</dbReference>
<dbReference type="NCBIfam" id="NF007209">
    <property type="entry name" value="PRK09631.1"/>
    <property type="match status" value="1"/>
</dbReference>
<protein>
    <submittedName>
        <fullName evidence="9">DNA gyrase/topoisomerase IV subunit A</fullName>
    </submittedName>
</protein>
<comment type="similarity">
    <text evidence="2">Belongs to the type II topoisomerase GyrA/ParC subunit family.</text>
</comment>
<evidence type="ECO:0000256" key="3">
    <source>
        <dbReference type="ARBA" id="ARBA00023029"/>
    </source>
</evidence>
<keyword evidence="4 6" id="KW-0238">DNA-binding</keyword>
<evidence type="ECO:0000259" key="8">
    <source>
        <dbReference type="PROSITE" id="PS52040"/>
    </source>
</evidence>
<comment type="caution">
    <text evidence="9">The sequence shown here is derived from an EMBL/GenBank/DDBJ whole genome shotgun (WGS) entry which is preliminary data.</text>
</comment>
<sequence>MTEEEREDAGLFGKNSSDQGIQDESSLDNSLHEEKSLKEPSENVEGIDDEDGNDTLDDVVSSDGSPLPVEEDIRTLPGMYRTWFLDYASYVILERAIPHIEDGLKPVQRRVLYAMHLFENGHLHKVAKIVGQTMAYHPHGDASINDALVQLGQKGLLIDTQGNWGNILTGDEAAAGRYIEAKLSPFALEVAFDDDITEMKPTYDATAEEPVCLPVRFPLLLAQGAEGIAVGLSSKIYPHNPKELLEASIAYLENKSFELYPDFPTGGLLDVDRYNDGRRGGQLKSRARIERIGERQLSITSLPYGKTTSTLIDSILRANDKGQIKVKHIDDMTAQEADIRIQLPQGVSTDKTIDGLYAFTDCEVPLSPNACVIRDGKPCFLGISDLLKYSADRTVSLLKEELEHRREVLQEGHVAASLERIFIEERIYKEKPFEDAANETEALDYIKERILAMPDLVFVRPIKREDLKRLLEIKMARILRFNRLAHDKKILCIEKELEQVEYDITHITDYTIAYYHRLIEEYFSDCQRKTEITRFSNIEATKVIEATEKLYFDREGGFAGTQIKNGEFVAECSLLDDMIIFFRDGTYLITKIEEKKFLGGKEVIHIDRYVRNDKRTIYNVIYRSGAQGSSFIKRFCVTGMVRDKEYDLTTAEKGSRVLYFSANPNGEAETVRITLKQQLRMRNLVFEKDFSEILIKGRQSRGNLVTRASIQRITLKEKGASTLGGRKVWFDKDVLRINFDGQGTYLGEFEAGDKILVVRNDGLYYTTEVDESVHFPSEPLRVERFDPNKVWSVVYRMGPTQYPYLKRFQLTDRAKPFALQGEENVFVCMSDAAEPILQLCYGGKDEHRPQESIDVVDFVGVKGVAAKGKRLSTYEVADIELIAQASEDETEDDGI</sequence>
<dbReference type="PROSITE" id="PS52040">
    <property type="entry name" value="TOPO_IIA"/>
    <property type="match status" value="1"/>
</dbReference>